<name>A0ACB0M1X6_TRIPR</name>
<organism evidence="1 2">
    <name type="scientific">Trifolium pratense</name>
    <name type="common">Red clover</name>
    <dbReference type="NCBI Taxonomy" id="57577"/>
    <lineage>
        <taxon>Eukaryota</taxon>
        <taxon>Viridiplantae</taxon>
        <taxon>Streptophyta</taxon>
        <taxon>Embryophyta</taxon>
        <taxon>Tracheophyta</taxon>
        <taxon>Spermatophyta</taxon>
        <taxon>Magnoliopsida</taxon>
        <taxon>eudicotyledons</taxon>
        <taxon>Gunneridae</taxon>
        <taxon>Pentapetalae</taxon>
        <taxon>rosids</taxon>
        <taxon>fabids</taxon>
        <taxon>Fabales</taxon>
        <taxon>Fabaceae</taxon>
        <taxon>Papilionoideae</taxon>
        <taxon>50 kb inversion clade</taxon>
        <taxon>NPAAA clade</taxon>
        <taxon>Hologalegina</taxon>
        <taxon>IRL clade</taxon>
        <taxon>Trifolieae</taxon>
        <taxon>Trifolium</taxon>
    </lineage>
</organism>
<evidence type="ECO:0000313" key="1">
    <source>
        <dbReference type="EMBL" id="CAJ2675326.1"/>
    </source>
</evidence>
<protein>
    <submittedName>
        <fullName evidence="1">Uncharacterized protein</fullName>
    </submittedName>
</protein>
<keyword evidence="2" id="KW-1185">Reference proteome</keyword>
<comment type="caution">
    <text evidence="1">The sequence shown here is derived from an EMBL/GenBank/DDBJ whole genome shotgun (WGS) entry which is preliminary data.</text>
</comment>
<proteinExistence type="predicted"/>
<dbReference type="EMBL" id="CASHSV030000716">
    <property type="protein sequence ID" value="CAJ2675326.1"/>
    <property type="molecule type" value="Genomic_DNA"/>
</dbReference>
<evidence type="ECO:0000313" key="2">
    <source>
        <dbReference type="Proteomes" id="UP001177021"/>
    </source>
</evidence>
<dbReference type="Proteomes" id="UP001177021">
    <property type="component" value="Unassembled WGS sequence"/>
</dbReference>
<gene>
    <name evidence="1" type="ORF">MILVUS5_LOCUS38381</name>
</gene>
<accession>A0ACB0M1X6</accession>
<sequence>MTKSSHYFAHSFISSSISYHINTHNSNTFSQLQFKVSKFQTHFIYSHSNSLNKKKTFFLKPSFLIMMRNKGQSQNMFIRIMSSPIRALGKARDAYVRSITNCGQSYGGSYPMDAASKFSSLSRSQSAATSRRSTSSSRRSTSSPLEGNEDFAELVRAASARTLVTRLDMDLVLKQQQQQQQKLNKGLPKSSSVSMAKIDEDMPFDSSVEGKIGFVADSYPRSKSYAVGHNRHRNVAF</sequence>
<reference evidence="1" key="1">
    <citation type="submission" date="2023-10" db="EMBL/GenBank/DDBJ databases">
        <authorList>
            <person name="Rodriguez Cubillos JULIANA M."/>
            <person name="De Vega J."/>
        </authorList>
    </citation>
    <scope>NUCLEOTIDE SEQUENCE</scope>
</reference>